<gene>
    <name evidence="1" type="ORF">BGW36DRAFT_428865</name>
</gene>
<keyword evidence="2" id="KW-1185">Reference proteome</keyword>
<dbReference type="GeneID" id="70250901"/>
<dbReference type="RefSeq" id="XP_046070108.1">
    <property type="nucleotide sequence ID" value="XM_046220614.1"/>
</dbReference>
<name>A0AAD4KM57_9EURO</name>
<comment type="caution">
    <text evidence="1">The sequence shown here is derived from an EMBL/GenBank/DDBJ whole genome shotgun (WGS) entry which is preliminary data.</text>
</comment>
<evidence type="ECO:0000313" key="1">
    <source>
        <dbReference type="EMBL" id="KAH8694966.1"/>
    </source>
</evidence>
<accession>A0AAD4KM57</accession>
<dbReference type="EMBL" id="JAJTJA010000008">
    <property type="protein sequence ID" value="KAH8694966.1"/>
    <property type="molecule type" value="Genomic_DNA"/>
</dbReference>
<evidence type="ECO:0000313" key="2">
    <source>
        <dbReference type="Proteomes" id="UP001201262"/>
    </source>
</evidence>
<reference evidence="1" key="1">
    <citation type="submission" date="2021-12" db="EMBL/GenBank/DDBJ databases">
        <title>Convergent genome expansion in fungi linked to evolution of root-endophyte symbiosis.</title>
        <authorList>
            <consortium name="DOE Joint Genome Institute"/>
            <person name="Ke Y.-H."/>
            <person name="Bonito G."/>
            <person name="Liao H.-L."/>
            <person name="Looney B."/>
            <person name="Rojas-Flechas A."/>
            <person name="Nash J."/>
            <person name="Hameed K."/>
            <person name="Schadt C."/>
            <person name="Martin F."/>
            <person name="Crous P.W."/>
            <person name="Miettinen O."/>
            <person name="Magnuson J.K."/>
            <person name="Labbe J."/>
            <person name="Jacobson D."/>
            <person name="Doktycz M.J."/>
            <person name="Veneault-Fourrey C."/>
            <person name="Kuo A."/>
            <person name="Mondo S."/>
            <person name="Calhoun S."/>
            <person name="Riley R."/>
            <person name="Ohm R."/>
            <person name="LaButti K."/>
            <person name="Andreopoulos B."/>
            <person name="Pangilinan J."/>
            <person name="Nolan M."/>
            <person name="Tritt A."/>
            <person name="Clum A."/>
            <person name="Lipzen A."/>
            <person name="Daum C."/>
            <person name="Barry K."/>
            <person name="Grigoriev I.V."/>
            <person name="Vilgalys R."/>
        </authorList>
    </citation>
    <scope>NUCLEOTIDE SEQUENCE</scope>
    <source>
        <strain evidence="1">PMI_201</strain>
    </source>
</reference>
<dbReference type="Proteomes" id="UP001201262">
    <property type="component" value="Unassembled WGS sequence"/>
</dbReference>
<protein>
    <submittedName>
        <fullName evidence="1">Uncharacterized protein</fullName>
    </submittedName>
</protein>
<dbReference type="AlphaFoldDB" id="A0AAD4KM57"/>
<organism evidence="1 2">
    <name type="scientific">Talaromyces proteolyticus</name>
    <dbReference type="NCBI Taxonomy" id="1131652"/>
    <lineage>
        <taxon>Eukaryota</taxon>
        <taxon>Fungi</taxon>
        <taxon>Dikarya</taxon>
        <taxon>Ascomycota</taxon>
        <taxon>Pezizomycotina</taxon>
        <taxon>Eurotiomycetes</taxon>
        <taxon>Eurotiomycetidae</taxon>
        <taxon>Eurotiales</taxon>
        <taxon>Trichocomaceae</taxon>
        <taxon>Talaromyces</taxon>
        <taxon>Talaromyces sect. Bacilispori</taxon>
    </lineage>
</organism>
<proteinExistence type="predicted"/>
<sequence length="237" mass="26494">MVPRWIYFQTGERAWMHIDRAAAAAPCQDWNSTWNMQSWEIDGSSIIAGVGLTDVLGNHGQIPCRFLVTGHSMSRTPTNQLWFLRPKTRGLVYARQAPGEKKSIVKAFNTMRDRPAVTIRTTQQTSAKFGQGTLGFSLASTGREKANQSHSRAMIREAVTCIVKECSRATCTAGTQMRHFLVGKYPAILSLSMFFTERRKAPMKAHLHVLRLPSPRNSASYGHVTRLGESRETLSIV</sequence>